<dbReference type="GO" id="GO:0005829">
    <property type="term" value="C:cytosol"/>
    <property type="evidence" value="ECO:0007669"/>
    <property type="project" value="TreeGrafter"/>
</dbReference>
<dbReference type="InParanoid" id="A0A3N4LVI6"/>
<keyword evidence="4" id="KW-1185">Reference proteome</keyword>
<dbReference type="Pfam" id="PF04180">
    <property type="entry name" value="LTV"/>
    <property type="match status" value="1"/>
</dbReference>
<dbReference type="PANTHER" id="PTHR21531:SF0">
    <property type="entry name" value="PROTEIN LTV1 HOMOLOG"/>
    <property type="match status" value="1"/>
</dbReference>
<evidence type="ECO:0000313" key="3">
    <source>
        <dbReference type="EMBL" id="RPB26800.1"/>
    </source>
</evidence>
<dbReference type="FunCoup" id="A0A3N4LVI6">
    <property type="interactions" value="432"/>
</dbReference>
<feature type="compositionally biased region" description="Basic and acidic residues" evidence="2">
    <location>
        <begin position="347"/>
        <end position="356"/>
    </location>
</feature>
<evidence type="ECO:0000256" key="2">
    <source>
        <dbReference type="SAM" id="MobiDB-lite"/>
    </source>
</evidence>
<dbReference type="GO" id="GO:0030688">
    <property type="term" value="C:preribosome, small subunit precursor"/>
    <property type="evidence" value="ECO:0007669"/>
    <property type="project" value="TreeGrafter"/>
</dbReference>
<dbReference type="EMBL" id="ML121533">
    <property type="protein sequence ID" value="RPB26800.1"/>
    <property type="molecule type" value="Genomic_DNA"/>
</dbReference>
<feature type="region of interest" description="Disordered" evidence="2">
    <location>
        <begin position="19"/>
        <end position="86"/>
    </location>
</feature>
<evidence type="ECO:0000256" key="1">
    <source>
        <dbReference type="ARBA" id="ARBA00009078"/>
    </source>
</evidence>
<accession>A0A3N4LVI6</accession>
<dbReference type="GO" id="GO:0042274">
    <property type="term" value="P:ribosomal small subunit biogenesis"/>
    <property type="evidence" value="ECO:0007669"/>
    <property type="project" value="InterPro"/>
</dbReference>
<dbReference type="PANTHER" id="PTHR21531">
    <property type="entry name" value="LOW-TEMPERATURE VIABILITY PROTEIN LTV1-RELATED"/>
    <property type="match status" value="1"/>
</dbReference>
<name>A0A3N4LVI6_9PEZI</name>
<gene>
    <name evidence="3" type="ORF">L211DRAFT_835146</name>
</gene>
<protein>
    <submittedName>
        <fullName evidence="3">Low temperature viability protein</fullName>
    </submittedName>
</protein>
<feature type="compositionally biased region" description="Low complexity" evidence="2">
    <location>
        <begin position="47"/>
        <end position="63"/>
    </location>
</feature>
<dbReference type="GO" id="GO:0005634">
    <property type="term" value="C:nucleus"/>
    <property type="evidence" value="ECO:0007669"/>
    <property type="project" value="TreeGrafter"/>
</dbReference>
<feature type="region of interest" description="Disordered" evidence="2">
    <location>
        <begin position="227"/>
        <end position="396"/>
    </location>
</feature>
<feature type="compositionally biased region" description="Acidic residues" evidence="2">
    <location>
        <begin position="242"/>
        <end position="253"/>
    </location>
</feature>
<feature type="compositionally biased region" description="Low complexity" evidence="2">
    <location>
        <begin position="327"/>
        <end position="339"/>
    </location>
</feature>
<feature type="compositionally biased region" description="Acidic residues" evidence="2">
    <location>
        <begin position="357"/>
        <end position="373"/>
    </location>
</feature>
<sequence>MGKKKWIDKKNARTFTLVHRPQNDPLIHDDSASSMVFKSIGPGNQKPSSSSSSYPPSSSTDPPSRIKSTHDLATELGPEITSKIRSNEGQAAQFGILYDDTLYDYMQHLRDLGVSTEAVFVDASQDTSKQRGNNKQMKLEDVLREAPGPENFLPKDLLPNEKLTKRSYQDQQNIPDELAGFQPDMDPRLREVLEALEDEEYVDDDEDIFSEILTGDREEVDLDEFIEQSEELDIYGTHGYIQEEDEDEGWATDDTEKPSKHQQSTPSAAPPPTHDWLSEFSKFKCTQKSSPNPPTPDSEIASSIGDLSTVYSLGGSKSRRRRKKAAAESVYSMSSSVLSRTEGQTLLDERFDKIEALYEDSDENSDNGEDPDDAISTTSKTSSRPSPPEGFKESRQDFNAIMDDFLENYSVGGKYGQRVKRGKQQTGLEQLDEIRRGLGKARIGRRMA</sequence>
<organism evidence="3 4">
    <name type="scientific">Terfezia boudieri ATCC MYA-4762</name>
    <dbReference type="NCBI Taxonomy" id="1051890"/>
    <lineage>
        <taxon>Eukaryota</taxon>
        <taxon>Fungi</taxon>
        <taxon>Dikarya</taxon>
        <taxon>Ascomycota</taxon>
        <taxon>Pezizomycotina</taxon>
        <taxon>Pezizomycetes</taxon>
        <taxon>Pezizales</taxon>
        <taxon>Pezizaceae</taxon>
        <taxon>Terfezia</taxon>
    </lineage>
</organism>
<dbReference type="OrthoDB" id="5852896at2759"/>
<comment type="similarity">
    <text evidence="1">Belongs to the LTV1 family.</text>
</comment>
<evidence type="ECO:0000313" key="4">
    <source>
        <dbReference type="Proteomes" id="UP000267821"/>
    </source>
</evidence>
<reference evidence="3 4" key="1">
    <citation type="journal article" date="2018" name="Nat. Ecol. Evol.">
        <title>Pezizomycetes genomes reveal the molecular basis of ectomycorrhizal truffle lifestyle.</title>
        <authorList>
            <person name="Murat C."/>
            <person name="Payen T."/>
            <person name="Noel B."/>
            <person name="Kuo A."/>
            <person name="Morin E."/>
            <person name="Chen J."/>
            <person name="Kohler A."/>
            <person name="Krizsan K."/>
            <person name="Balestrini R."/>
            <person name="Da Silva C."/>
            <person name="Montanini B."/>
            <person name="Hainaut M."/>
            <person name="Levati E."/>
            <person name="Barry K.W."/>
            <person name="Belfiori B."/>
            <person name="Cichocki N."/>
            <person name="Clum A."/>
            <person name="Dockter R.B."/>
            <person name="Fauchery L."/>
            <person name="Guy J."/>
            <person name="Iotti M."/>
            <person name="Le Tacon F."/>
            <person name="Lindquist E.A."/>
            <person name="Lipzen A."/>
            <person name="Malagnac F."/>
            <person name="Mello A."/>
            <person name="Molinier V."/>
            <person name="Miyauchi S."/>
            <person name="Poulain J."/>
            <person name="Riccioni C."/>
            <person name="Rubini A."/>
            <person name="Sitrit Y."/>
            <person name="Splivallo R."/>
            <person name="Traeger S."/>
            <person name="Wang M."/>
            <person name="Zifcakova L."/>
            <person name="Wipf D."/>
            <person name="Zambonelli A."/>
            <person name="Paolocci F."/>
            <person name="Nowrousian M."/>
            <person name="Ottonello S."/>
            <person name="Baldrian P."/>
            <person name="Spatafora J.W."/>
            <person name="Henrissat B."/>
            <person name="Nagy L.G."/>
            <person name="Aury J.M."/>
            <person name="Wincker P."/>
            <person name="Grigoriev I.V."/>
            <person name="Bonfante P."/>
            <person name="Martin F.M."/>
        </authorList>
    </citation>
    <scope>NUCLEOTIDE SEQUENCE [LARGE SCALE GENOMIC DNA]</scope>
    <source>
        <strain evidence="3 4">ATCC MYA-4762</strain>
    </source>
</reference>
<dbReference type="Proteomes" id="UP000267821">
    <property type="component" value="Unassembled WGS sequence"/>
</dbReference>
<dbReference type="AlphaFoldDB" id="A0A3N4LVI6"/>
<dbReference type="STRING" id="1051890.A0A3N4LVI6"/>
<dbReference type="InterPro" id="IPR007307">
    <property type="entry name" value="Ltv1"/>
</dbReference>
<proteinExistence type="inferred from homology"/>
<dbReference type="GO" id="GO:0000056">
    <property type="term" value="P:ribosomal small subunit export from nucleus"/>
    <property type="evidence" value="ECO:0007669"/>
    <property type="project" value="TreeGrafter"/>
</dbReference>